<proteinExistence type="predicted"/>
<evidence type="ECO:0000256" key="1">
    <source>
        <dbReference type="SAM" id="MobiDB-lite"/>
    </source>
</evidence>
<dbReference type="AlphaFoldDB" id="A0A7S3LFR4"/>
<organism evidence="2">
    <name type="scientific">Amphora coffeiformis</name>
    <dbReference type="NCBI Taxonomy" id="265554"/>
    <lineage>
        <taxon>Eukaryota</taxon>
        <taxon>Sar</taxon>
        <taxon>Stramenopiles</taxon>
        <taxon>Ochrophyta</taxon>
        <taxon>Bacillariophyta</taxon>
        <taxon>Bacillariophyceae</taxon>
        <taxon>Bacillariophycidae</taxon>
        <taxon>Thalassiophysales</taxon>
        <taxon>Catenulaceae</taxon>
        <taxon>Amphora</taxon>
    </lineage>
</organism>
<accession>A0A7S3LFR4</accession>
<name>A0A7S3LFR4_9STRA</name>
<protein>
    <submittedName>
        <fullName evidence="2">Uncharacterized protein</fullName>
    </submittedName>
</protein>
<dbReference type="EMBL" id="HBIM01024452">
    <property type="protein sequence ID" value="CAE0421489.1"/>
    <property type="molecule type" value="Transcribed_RNA"/>
</dbReference>
<gene>
    <name evidence="2" type="ORF">ACOF00016_LOCUS18128</name>
</gene>
<sequence>MTMTASNATHQRPTAADPSSTMILQLNRAVSTPYGDGKIVSFDPESTVYTVRLAFGTLYAVSSSLVRRTPGVELNAAYQSLEKMRKLNLEVQCHELGIPYSDQNGDYDQACTICLLETADADDYKRRWRIPQLRKSTSSLSKGTPCLICGSPTCPKHQSTGFKKQSIVLCHNCERLFDLDFASLLGFDDSANVSKEENINTKKNKKTETTFDSTTIPRSVDVVLLEQKIRTLVDTYDRVMLLLAHASQFIPDLVTRLVETESRNNRIGLGTAGVGIVSGALGLAGAATILTPMGAPLLMASLALSGSSAAVTVSHHAMQSYFFQNPHEATDRIIVMHSMVSSLLNAAQTLQRVAEGAMPENDNGEEKSPKESKDDFLVETFGQGLTIVRQADTGLGLASVAAASSASLSTAAPGATNLIQSSASALNAVPLLGTALSGIFIAMDANRLKSTLGKIKAGNPSDKAHALENMQGDLLLFPQTADLEVECQAFCQIIEKNLPQRAQ</sequence>
<feature type="region of interest" description="Disordered" evidence="1">
    <location>
        <begin position="1"/>
        <end position="20"/>
    </location>
</feature>
<evidence type="ECO:0000313" key="2">
    <source>
        <dbReference type="EMBL" id="CAE0421489.1"/>
    </source>
</evidence>
<reference evidence="2" key="1">
    <citation type="submission" date="2021-01" db="EMBL/GenBank/DDBJ databases">
        <authorList>
            <person name="Corre E."/>
            <person name="Pelletier E."/>
            <person name="Niang G."/>
            <person name="Scheremetjew M."/>
            <person name="Finn R."/>
            <person name="Kale V."/>
            <person name="Holt S."/>
            <person name="Cochrane G."/>
            <person name="Meng A."/>
            <person name="Brown T."/>
            <person name="Cohen L."/>
        </authorList>
    </citation>
    <scope>NUCLEOTIDE SEQUENCE</scope>
    <source>
        <strain evidence="2">CCMP127</strain>
    </source>
</reference>